<feature type="compositionally biased region" description="Polar residues" evidence="2">
    <location>
        <begin position="739"/>
        <end position="750"/>
    </location>
</feature>
<dbReference type="AlphaFoldDB" id="A0A8S3SA70"/>
<comment type="caution">
    <text evidence="4">The sequence shown here is derived from an EMBL/GenBank/DDBJ whole genome shotgun (WGS) entry which is preliminary data.</text>
</comment>
<feature type="compositionally biased region" description="Polar residues" evidence="2">
    <location>
        <begin position="679"/>
        <end position="691"/>
    </location>
</feature>
<feature type="compositionally biased region" description="Polar residues" evidence="2">
    <location>
        <begin position="1"/>
        <end position="11"/>
    </location>
</feature>
<dbReference type="GO" id="GO:0006310">
    <property type="term" value="P:DNA recombination"/>
    <property type="evidence" value="ECO:0007669"/>
    <property type="project" value="UniProtKB-KW"/>
</dbReference>
<dbReference type="GO" id="GO:0015074">
    <property type="term" value="P:DNA integration"/>
    <property type="evidence" value="ECO:0007669"/>
    <property type="project" value="InterPro"/>
</dbReference>
<dbReference type="InterPro" id="IPR002104">
    <property type="entry name" value="Integrase_catalytic"/>
</dbReference>
<accession>A0A8S3SA70</accession>
<protein>
    <recommendedName>
        <fullName evidence="3">Tyr recombinase domain-containing protein</fullName>
    </recommendedName>
</protein>
<feature type="region of interest" description="Disordered" evidence="2">
    <location>
        <begin position="381"/>
        <end position="425"/>
    </location>
</feature>
<dbReference type="PANTHER" id="PTHR35617:SF3">
    <property type="entry name" value="CORE-BINDING (CB) DOMAIN-CONTAINING PROTEIN"/>
    <property type="match status" value="1"/>
</dbReference>
<dbReference type="PROSITE" id="PS51898">
    <property type="entry name" value="TYR_RECOMBINASE"/>
    <property type="match status" value="1"/>
</dbReference>
<feature type="region of interest" description="Disordered" evidence="2">
    <location>
        <begin position="676"/>
        <end position="700"/>
    </location>
</feature>
<feature type="compositionally biased region" description="Low complexity" evidence="2">
    <location>
        <begin position="164"/>
        <end position="177"/>
    </location>
</feature>
<feature type="region of interest" description="Disordered" evidence="2">
    <location>
        <begin position="1"/>
        <end position="20"/>
    </location>
</feature>
<evidence type="ECO:0000313" key="5">
    <source>
        <dbReference type="Proteomes" id="UP000683360"/>
    </source>
</evidence>
<dbReference type="GO" id="GO:0003677">
    <property type="term" value="F:DNA binding"/>
    <property type="evidence" value="ECO:0007669"/>
    <property type="project" value="InterPro"/>
</dbReference>
<reference evidence="4" key="1">
    <citation type="submission" date="2021-03" db="EMBL/GenBank/DDBJ databases">
        <authorList>
            <person name="Bekaert M."/>
        </authorList>
    </citation>
    <scope>NUCLEOTIDE SEQUENCE</scope>
</reference>
<feature type="domain" description="Tyr recombinase" evidence="3">
    <location>
        <begin position="817"/>
        <end position="1026"/>
    </location>
</feature>
<feature type="compositionally biased region" description="Basic and acidic residues" evidence="2">
    <location>
        <begin position="123"/>
        <end position="137"/>
    </location>
</feature>
<keyword evidence="1" id="KW-0233">DNA recombination</keyword>
<dbReference type="OrthoDB" id="6156052at2759"/>
<gene>
    <name evidence="4" type="ORF">MEDL_29870</name>
</gene>
<evidence type="ECO:0000256" key="2">
    <source>
        <dbReference type="SAM" id="MobiDB-lite"/>
    </source>
</evidence>
<evidence type="ECO:0000313" key="4">
    <source>
        <dbReference type="EMBL" id="CAG2216162.1"/>
    </source>
</evidence>
<dbReference type="SUPFAM" id="SSF56349">
    <property type="entry name" value="DNA breaking-rejoining enzymes"/>
    <property type="match status" value="1"/>
</dbReference>
<feature type="region of interest" description="Disordered" evidence="2">
    <location>
        <begin position="1021"/>
        <end position="1041"/>
    </location>
</feature>
<organism evidence="4 5">
    <name type="scientific">Mytilus edulis</name>
    <name type="common">Blue mussel</name>
    <dbReference type="NCBI Taxonomy" id="6550"/>
    <lineage>
        <taxon>Eukaryota</taxon>
        <taxon>Metazoa</taxon>
        <taxon>Spiralia</taxon>
        <taxon>Lophotrochozoa</taxon>
        <taxon>Mollusca</taxon>
        <taxon>Bivalvia</taxon>
        <taxon>Autobranchia</taxon>
        <taxon>Pteriomorphia</taxon>
        <taxon>Mytilida</taxon>
        <taxon>Mytiloidea</taxon>
        <taxon>Mytilidae</taxon>
        <taxon>Mytilinae</taxon>
        <taxon>Mytilus</taxon>
    </lineage>
</organism>
<feature type="region of interest" description="Disordered" evidence="2">
    <location>
        <begin position="42"/>
        <end position="187"/>
    </location>
</feature>
<dbReference type="Proteomes" id="UP000683360">
    <property type="component" value="Unassembled WGS sequence"/>
</dbReference>
<dbReference type="InterPro" id="IPR011010">
    <property type="entry name" value="DNA_brk_join_enz"/>
</dbReference>
<feature type="region of interest" description="Disordered" evidence="2">
    <location>
        <begin position="714"/>
        <end position="750"/>
    </location>
</feature>
<feature type="compositionally biased region" description="Gly residues" evidence="2">
    <location>
        <begin position="387"/>
        <end position="398"/>
    </location>
</feature>
<proteinExistence type="predicted"/>
<name>A0A8S3SA70_MYTED</name>
<keyword evidence="5" id="KW-1185">Reference proteome</keyword>
<evidence type="ECO:0000259" key="3">
    <source>
        <dbReference type="PROSITE" id="PS51898"/>
    </source>
</evidence>
<dbReference type="Gene3D" id="1.10.443.10">
    <property type="entry name" value="Intergrase catalytic core"/>
    <property type="match status" value="1"/>
</dbReference>
<dbReference type="EMBL" id="CAJPWZ010001472">
    <property type="protein sequence ID" value="CAG2216162.1"/>
    <property type="molecule type" value="Genomic_DNA"/>
</dbReference>
<sequence length="1041" mass="116966">MAQTQLNSPSSRGKHTPSRDLLEDLDYLSDVQSQDEVELFDDGQFSDLSDFEHTNEGDVSNADEGNTYMGNSSATKDKHNAKQGKQSANKGKLSANKGKLSANKGKTHPQSDDGASGLDGESDERATRNWLPDKRNPVESSSSGKRKHVEVNTDSGDESEQETENSSSDSGESSDNDNLFDPSEILKKDTKVPGKISRYIEKYANQGITKNVRLEVTKNCNIPISKKLASKETDRYIKKLFRKKFNQTLNAKKERSIINSENRILDATGPLAILWTEAEKAKKRDRGLNPVDVIDIVQRALVLIGNAHYVYLTDRRRSMLGRVLPECLDLLTDKDGKKALLKSSNELFGRKFRKLLTEESKDNRELFSLLQTVRRSKNKASRFGNGNFSGGHGNGGRGNNQYFRLEPPNNQNQQFGGRGRGRGRGGRTKLFVQNWGCLTSDPWVLDTVQGLKLEFCQIPPRQIQCPKLFFDKEKTALINQEILSLLDKKAICQVSQSQRYFLSHLFLVEKKGGRTPSCNKFKAVEQLFDIQSFQNGRDSFGKRFNPKIRLDDKNRSDGCIFDRPSVKTTSKICPVSMAGKDLSISGTSLWNFSRPTSIHKINESPSKFSKTTGYTSSGLLGRYLNIEPIKREMSVRSTTYSKASSKFRISNKRKEISFCPISTNAFSRISSELGRYESVPSNPKNSKNTKIMQGGKKFSKNNSEKTIRINRKSDSFNSSNFSSPTTLQTFTGRKKSKAQPDSQLQFRTSPISKSSKRIKLVDTPVNSLEWEVSNFHPTICNHPNRCKQCGMGSSNEQMGQTQLVKKLMKGILRENPPLPKYQEMWDIDIVLKFLLSQSVNPDLDLKTLTKKLTILLAIAAPKRSSEIARLDIRFMQINNEGAKFQLPGLSKTQSDCNSKEIFYPKFEDNLKLCVVDCLQAYLKRSVDFREVDMSKPNPLLRTLVKPHKGASSNTIANWIKDIMKLAGIDTTKFKAHSTRGSSTSKAKGQGVSISEILKIADWSNALTFKKFYFRPLQEDSSNDQFSKKVLSLPSDTSSMES</sequence>
<dbReference type="InterPro" id="IPR013762">
    <property type="entry name" value="Integrase-like_cat_sf"/>
</dbReference>
<evidence type="ECO:0000256" key="1">
    <source>
        <dbReference type="ARBA" id="ARBA00023172"/>
    </source>
</evidence>
<dbReference type="PANTHER" id="PTHR35617">
    <property type="entry name" value="PHAGE_INTEGRASE DOMAIN-CONTAINING PROTEIN"/>
    <property type="match status" value="1"/>
</dbReference>